<feature type="compositionally biased region" description="Basic and acidic residues" evidence="4">
    <location>
        <begin position="124"/>
        <end position="133"/>
    </location>
</feature>
<protein>
    <submittedName>
        <fullName evidence="8">Pectin methylesterase</fullName>
    </submittedName>
</protein>
<feature type="compositionally biased region" description="Low complexity" evidence="4">
    <location>
        <begin position="134"/>
        <end position="148"/>
    </location>
</feature>
<dbReference type="InterPro" id="IPR000070">
    <property type="entry name" value="Pectinesterase_cat"/>
</dbReference>
<evidence type="ECO:0000256" key="1">
    <source>
        <dbReference type="ARBA" id="ARBA00008891"/>
    </source>
</evidence>
<evidence type="ECO:0000256" key="3">
    <source>
        <dbReference type="ARBA" id="ARBA00023085"/>
    </source>
</evidence>
<feature type="domain" description="Pectinesterase catalytic" evidence="7">
    <location>
        <begin position="1063"/>
        <end position="1238"/>
    </location>
</feature>
<accession>A0A1M6GEJ1</accession>
<proteinExistence type="inferred from homology"/>
<reference evidence="9" key="1">
    <citation type="submission" date="2016-11" db="EMBL/GenBank/DDBJ databases">
        <authorList>
            <person name="Varghese N."/>
            <person name="Submissions S."/>
        </authorList>
    </citation>
    <scope>NUCLEOTIDE SEQUENCE [LARGE SCALE GENOMIC DNA]</scope>
    <source>
        <strain evidence="9">DSM 3071</strain>
    </source>
</reference>
<feature type="compositionally biased region" description="Acidic residues" evidence="4">
    <location>
        <begin position="93"/>
        <end position="103"/>
    </location>
</feature>
<organism evidence="8 9">
    <name type="scientific">Butyrivibrio fibrisolvens DSM 3071</name>
    <dbReference type="NCBI Taxonomy" id="1121131"/>
    <lineage>
        <taxon>Bacteria</taxon>
        <taxon>Bacillati</taxon>
        <taxon>Bacillota</taxon>
        <taxon>Clostridia</taxon>
        <taxon>Lachnospirales</taxon>
        <taxon>Lachnospiraceae</taxon>
        <taxon>Butyrivibrio</taxon>
    </lineage>
</organism>
<feature type="region of interest" description="Disordered" evidence="4">
    <location>
        <begin position="1292"/>
        <end position="1473"/>
    </location>
</feature>
<keyword evidence="5" id="KW-0472">Membrane</keyword>
<keyword evidence="3" id="KW-0063">Aspartyl esterase</keyword>
<gene>
    <name evidence="8" type="ORF">SAMN02745229_04079</name>
</gene>
<dbReference type="Gene3D" id="2.160.20.10">
    <property type="entry name" value="Single-stranded right-handed beta-helix, Pectin lyase-like"/>
    <property type="match status" value="1"/>
</dbReference>
<dbReference type="GO" id="GO:0009279">
    <property type="term" value="C:cell outer membrane"/>
    <property type="evidence" value="ECO:0007669"/>
    <property type="project" value="TreeGrafter"/>
</dbReference>
<feature type="signal peptide" evidence="6">
    <location>
        <begin position="1"/>
        <end position="33"/>
    </location>
</feature>
<feature type="compositionally biased region" description="Polar residues" evidence="4">
    <location>
        <begin position="1447"/>
        <end position="1473"/>
    </location>
</feature>
<feature type="compositionally biased region" description="Low complexity" evidence="4">
    <location>
        <begin position="1376"/>
        <end position="1398"/>
    </location>
</feature>
<feature type="compositionally biased region" description="Polar residues" evidence="4">
    <location>
        <begin position="38"/>
        <end position="69"/>
    </location>
</feature>
<name>A0A1M6GEJ1_BUTFI</name>
<evidence type="ECO:0000256" key="5">
    <source>
        <dbReference type="SAM" id="Phobius"/>
    </source>
</evidence>
<evidence type="ECO:0000259" key="7">
    <source>
        <dbReference type="Pfam" id="PF01095"/>
    </source>
</evidence>
<dbReference type="GeneID" id="89508849"/>
<dbReference type="OrthoDB" id="8660908at2"/>
<keyword evidence="5" id="KW-0812">Transmembrane</keyword>
<evidence type="ECO:0000256" key="4">
    <source>
        <dbReference type="SAM" id="MobiDB-lite"/>
    </source>
</evidence>
<dbReference type="RefSeq" id="WP_073390510.1">
    <property type="nucleotide sequence ID" value="NZ_FQXK01000064.1"/>
</dbReference>
<dbReference type="InterPro" id="IPR011050">
    <property type="entry name" value="Pectin_lyase_fold/virulence"/>
</dbReference>
<dbReference type="STRING" id="1121131.SAMN02745229_04079"/>
<dbReference type="SUPFAM" id="SSF51126">
    <property type="entry name" value="Pectin lyase-like"/>
    <property type="match status" value="1"/>
</dbReference>
<dbReference type="InterPro" id="IPR012334">
    <property type="entry name" value="Pectin_lyas_fold"/>
</dbReference>
<keyword evidence="5" id="KW-1133">Transmembrane helix</keyword>
<evidence type="ECO:0000256" key="6">
    <source>
        <dbReference type="SAM" id="SignalP"/>
    </source>
</evidence>
<feature type="compositionally biased region" description="Low complexity" evidence="4">
    <location>
        <begin position="1418"/>
        <end position="1437"/>
    </location>
</feature>
<evidence type="ECO:0000313" key="8">
    <source>
        <dbReference type="EMBL" id="SHJ08365.1"/>
    </source>
</evidence>
<dbReference type="EMBL" id="FQXK01000064">
    <property type="protein sequence ID" value="SHJ08365.1"/>
    <property type="molecule type" value="Genomic_DNA"/>
</dbReference>
<keyword evidence="6" id="KW-0732">Signal</keyword>
<feature type="chain" id="PRO_5012454973" evidence="6">
    <location>
        <begin position="34"/>
        <end position="1505"/>
    </location>
</feature>
<feature type="compositionally biased region" description="Low complexity" evidence="4">
    <location>
        <begin position="1338"/>
        <end position="1358"/>
    </location>
</feature>
<feature type="compositionally biased region" description="Low complexity" evidence="4">
    <location>
        <begin position="76"/>
        <end position="92"/>
    </location>
</feature>
<feature type="compositionally biased region" description="Polar residues" evidence="4">
    <location>
        <begin position="1399"/>
        <end position="1417"/>
    </location>
</feature>
<evidence type="ECO:0000313" key="9">
    <source>
        <dbReference type="Proteomes" id="UP000184278"/>
    </source>
</evidence>
<dbReference type="GO" id="GO:0042545">
    <property type="term" value="P:cell wall modification"/>
    <property type="evidence" value="ECO:0007669"/>
    <property type="project" value="InterPro"/>
</dbReference>
<dbReference type="PANTHER" id="PTHR31321">
    <property type="entry name" value="ACYL-COA THIOESTER HYDROLASE YBHC-RELATED"/>
    <property type="match status" value="1"/>
</dbReference>
<keyword evidence="2" id="KW-0378">Hydrolase</keyword>
<evidence type="ECO:0000256" key="2">
    <source>
        <dbReference type="ARBA" id="ARBA00022801"/>
    </source>
</evidence>
<feature type="compositionally biased region" description="Polar residues" evidence="4">
    <location>
        <begin position="1359"/>
        <end position="1375"/>
    </location>
</feature>
<feature type="region of interest" description="Disordered" evidence="4">
    <location>
        <begin position="37"/>
        <end position="148"/>
    </location>
</feature>
<comment type="similarity">
    <text evidence="1">Belongs to the pectinesterase family.</text>
</comment>
<sequence length="1505" mass="162018">MKRFSQSKRLQSFILAAMLSMTLLGGSVVTSMAHEGTDSITSDVNETSDENTGSSENSPNNSTTDVTSTENDDASSENTVSNSSSNESTVSNDADEVNSDESDSEKSGENNSSTGSTESEDQTSDDKKDKASSNEESNISTSSSVDVSKAGEASWDFTSTGINAAIEYSATAKTLFYNNLYIDASANGAKYNGTTSNGANGWGQFNAGTVIYFAVPAKSVVTILSYYSNESEMTLTNGEEVLKPEITGDKNPFTFTYEYSGDEAVILKLTINEDSRYLRSLTVSKKAEEVEEPTNNGYLGYFSFPVEHKSWDFTDYDKANHTSYQKNAGTYDDLYIDATAGKFNPRENGGKDDAQVNDKTLIVVPFNRAGTLTVSYVGDGSSFLADGETTLSSGDTYEYTGSGYGYVTLLAKGQLYLYSIEITYPASALDDRGNGEIHVWDFGGKASGIEDSTNEITMSDITSINSIGDYTDSNGNVKASSVTSNTSVSFGDLTLHMGKGDRFYTAESVAGKTYQATSKKGIYTFEDGYTSAGYYYGNGKTSMKKGAPTARYITISNVEEGDTFTLYMGVKFSSSATNTQETAHFKSENGKQDESFTLTSGAPGVYTFTATENGTYTIYTENTNGGKPDFYRIVKGKGSANVLKGTISFDNCDALKDGYKLLFTCTDDENVSDVYADIDYETNRYAVYVKAGHSYKVTITGPVGYTVSDATKNVTAGETSHDITICKAATVSVAGKVSGIKEGYIKEHKSQITFTDSEGNKASAKLSDDGSYEGINIEAGVTYTVSLTDCPDYEIASGNEISVSEETEDADFEAQLINTYKVSGGFIGLPKDADLGTLTFVNTKDKSEYEATILEDNAGYEASLRDGTYKVKVSNKNYATATTVTVDKKDTEKDLFFAKEKSDIVVGDAKDVYVGYTDGRDYNFETVQDAIDAITDTRTNDSDRVTVHINGGTYREQVVINTPNVTLKADGDVKLTWYYGIGYTYYSAKNGYYDEEAAYNKTSKGTVSKWGASTYIKKNATGFKADGITFENSFNLYVTDEEIKDGVTLNTSAYSDSKVNFERTKGADVTSVAATERATALAIEAADAEFNNVTVLGSQDTLYTGPGTRGYFTNSKISGNTDFIFGYGDWLFENSELQFAGYSDGAKKHSYITAARGEGATYGYLFDNSTITGPDEGKTIGTSYLGRPWDEQAKVTFKNTTIKDSNNIKDGLIKNAGWYSMSGRAPYTVTYREYNTIVENKDGSTVVTQEMRLATDGVNKNSTVYESEDELNELGLSRDGYAKLLGWEPTLMNATEEEPTVKYPTKDPAEDPTVEDPAEEPTDNPAVENPTEEDPTDDSSNANTGSSTSNEGSTEATNGSTNESSAEATNGSTSESTAEATNDSTNTSNESSTAVANTDNNSASQNAANTGSASSSQNDVTNTTSTASATESDNESAVLGASRDQETATVNNKEAVSDSNTNVSGTRLASTGDDTSIPARLAIIMLACFMVVFIIERQEREEKHA</sequence>
<feature type="compositionally biased region" description="Acidic residues" evidence="4">
    <location>
        <begin position="1310"/>
        <end position="1322"/>
    </location>
</feature>
<dbReference type="GO" id="GO:0030599">
    <property type="term" value="F:pectinesterase activity"/>
    <property type="evidence" value="ECO:0007669"/>
    <property type="project" value="InterPro"/>
</dbReference>
<keyword evidence="9" id="KW-1185">Reference proteome</keyword>
<dbReference type="PANTHER" id="PTHR31321:SF57">
    <property type="entry name" value="PECTINESTERASE 53-RELATED"/>
    <property type="match status" value="1"/>
</dbReference>
<feature type="transmembrane region" description="Helical" evidence="5">
    <location>
        <begin position="1477"/>
        <end position="1495"/>
    </location>
</feature>
<dbReference type="Proteomes" id="UP000184278">
    <property type="component" value="Unassembled WGS sequence"/>
</dbReference>
<dbReference type="Pfam" id="PF01095">
    <property type="entry name" value="Pectinesterase"/>
    <property type="match status" value="1"/>
</dbReference>